<sequence>MVNTAKCIWLEYSAYMGVGSVVPSMMALKAKASRAKPYRPRADAGGGAVTRTTLARRPDCGFRLDLVTFRRVGRAPGAAGRFA</sequence>
<dbReference type="AlphaFoldDB" id="A0A7I7XL13"/>
<evidence type="ECO:0000313" key="2">
    <source>
        <dbReference type="Proteomes" id="UP000466517"/>
    </source>
</evidence>
<name>A0A7I7XL13_9MYCO</name>
<dbReference type="Proteomes" id="UP000466517">
    <property type="component" value="Chromosome"/>
</dbReference>
<proteinExistence type="predicted"/>
<dbReference type="EMBL" id="AP022610">
    <property type="protein sequence ID" value="BBZ29914.1"/>
    <property type="molecule type" value="Genomic_DNA"/>
</dbReference>
<gene>
    <name evidence="1" type="ORF">MMAD_42090</name>
</gene>
<organism evidence="1 2">
    <name type="scientific">Mycolicibacterium madagascariense</name>
    <dbReference type="NCBI Taxonomy" id="212765"/>
    <lineage>
        <taxon>Bacteria</taxon>
        <taxon>Bacillati</taxon>
        <taxon>Actinomycetota</taxon>
        <taxon>Actinomycetes</taxon>
        <taxon>Mycobacteriales</taxon>
        <taxon>Mycobacteriaceae</taxon>
        <taxon>Mycolicibacterium</taxon>
    </lineage>
</organism>
<evidence type="ECO:0000313" key="1">
    <source>
        <dbReference type="EMBL" id="BBZ29914.1"/>
    </source>
</evidence>
<reference evidence="1 2" key="1">
    <citation type="journal article" date="2019" name="Emerg. Microbes Infect.">
        <title>Comprehensive subspecies identification of 175 nontuberculous mycobacteria species based on 7547 genomic profiles.</title>
        <authorList>
            <person name="Matsumoto Y."/>
            <person name="Kinjo T."/>
            <person name="Motooka D."/>
            <person name="Nabeya D."/>
            <person name="Jung N."/>
            <person name="Uechi K."/>
            <person name="Horii T."/>
            <person name="Iida T."/>
            <person name="Fujita J."/>
            <person name="Nakamura S."/>
        </authorList>
    </citation>
    <scope>NUCLEOTIDE SEQUENCE [LARGE SCALE GENOMIC DNA]</scope>
    <source>
        <strain evidence="1 2">JCM 13574</strain>
    </source>
</reference>
<protein>
    <submittedName>
        <fullName evidence="1">Uncharacterized protein</fullName>
    </submittedName>
</protein>
<accession>A0A7I7XL13</accession>
<keyword evidence="2" id="KW-1185">Reference proteome</keyword>
<dbReference type="KEGG" id="mmag:MMAD_42090"/>